<name>A0A8A4TQ89_SULCO</name>
<evidence type="ECO:0000313" key="2">
    <source>
        <dbReference type="EMBL" id="QTD51091.1"/>
    </source>
</evidence>
<dbReference type="EMBL" id="CP071793">
    <property type="protein sequence ID" value="QTD51091.1"/>
    <property type="molecule type" value="Genomic_DNA"/>
</dbReference>
<dbReference type="Proteomes" id="UP000663929">
    <property type="component" value="Chromosome"/>
</dbReference>
<keyword evidence="1" id="KW-0472">Membrane</keyword>
<dbReference type="RefSeq" id="WP_237381226.1">
    <property type="nucleotide sequence ID" value="NZ_CP071793.1"/>
</dbReference>
<sequence>MKSFIGFLLVFVSFIAYVILALQLGIHQRYPIVHYLIGAGGLFLLFKEIRTRFTWPRLALNVLSWMLFLLFGWWTQIYSTYRTPAPQAVQKENALPPAAIAQPSLKSTEGQATALGSLFHHAPYSLLVFYRGHW</sequence>
<dbReference type="AlphaFoldDB" id="A0A8A4TQ89"/>
<keyword evidence="1" id="KW-1133">Transmembrane helix</keyword>
<proteinExistence type="predicted"/>
<keyword evidence="3" id="KW-1185">Reference proteome</keyword>
<feature type="transmembrane region" description="Helical" evidence="1">
    <location>
        <begin position="7"/>
        <end position="24"/>
    </location>
</feature>
<keyword evidence="1" id="KW-0812">Transmembrane</keyword>
<reference evidence="2" key="1">
    <citation type="submission" date="2021-03" db="EMBL/GenBank/DDBJ databases">
        <title>Acanthopleuribacteraceae sp. M133.</title>
        <authorList>
            <person name="Wang G."/>
        </authorList>
    </citation>
    <scope>NUCLEOTIDE SEQUENCE</scope>
    <source>
        <strain evidence="2">M133</strain>
    </source>
</reference>
<evidence type="ECO:0000256" key="1">
    <source>
        <dbReference type="SAM" id="Phobius"/>
    </source>
</evidence>
<gene>
    <name evidence="2" type="ORF">J3U87_01365</name>
</gene>
<accession>A0A8A4TQ89</accession>
<organism evidence="2 3">
    <name type="scientific">Sulfidibacter corallicola</name>
    <dbReference type="NCBI Taxonomy" id="2818388"/>
    <lineage>
        <taxon>Bacteria</taxon>
        <taxon>Pseudomonadati</taxon>
        <taxon>Acidobacteriota</taxon>
        <taxon>Holophagae</taxon>
        <taxon>Acanthopleuribacterales</taxon>
        <taxon>Acanthopleuribacteraceae</taxon>
        <taxon>Sulfidibacter</taxon>
    </lineage>
</organism>
<dbReference type="KEGG" id="scor:J3U87_01365"/>
<feature type="transmembrane region" description="Helical" evidence="1">
    <location>
        <begin position="30"/>
        <end position="46"/>
    </location>
</feature>
<feature type="transmembrane region" description="Helical" evidence="1">
    <location>
        <begin position="58"/>
        <end position="75"/>
    </location>
</feature>
<evidence type="ECO:0000313" key="3">
    <source>
        <dbReference type="Proteomes" id="UP000663929"/>
    </source>
</evidence>
<protein>
    <submittedName>
        <fullName evidence="2">Uncharacterized protein</fullName>
    </submittedName>
</protein>